<evidence type="ECO:0000313" key="2">
    <source>
        <dbReference type="EMBL" id="TRW48371.1"/>
    </source>
</evidence>
<organism evidence="2 3">
    <name type="scientific">Aliidiomarina halalkaliphila</name>
    <dbReference type="NCBI Taxonomy" id="2593535"/>
    <lineage>
        <taxon>Bacteria</taxon>
        <taxon>Pseudomonadati</taxon>
        <taxon>Pseudomonadota</taxon>
        <taxon>Gammaproteobacteria</taxon>
        <taxon>Alteromonadales</taxon>
        <taxon>Idiomarinaceae</taxon>
        <taxon>Aliidiomarina</taxon>
    </lineage>
</organism>
<sequence length="129" mass="14330">MSNNKDMIKDLYAKFAAGDVPGAMANFHEEIEWTEAEGSPEAGTYIGPQSVIENIFAKIGEEWASYRVEPHTFVAEGDMVIALGEYSGTRKDTEKSFTAPFAHAWTLKNGKVTKFFQYTDTVLIQAVLN</sequence>
<dbReference type="Pfam" id="PF12680">
    <property type="entry name" value="SnoaL_2"/>
    <property type="match status" value="1"/>
</dbReference>
<reference evidence="2 3" key="1">
    <citation type="submission" date="2019-07" db="EMBL/GenBank/DDBJ databases">
        <authorList>
            <person name="Yang M."/>
            <person name="Zhao D."/>
            <person name="Xiang H."/>
        </authorList>
    </citation>
    <scope>NUCLEOTIDE SEQUENCE [LARGE SCALE GENOMIC DNA]</scope>
    <source>
        <strain evidence="2 3">IM1326</strain>
    </source>
</reference>
<comment type="caution">
    <text evidence="2">The sequence shown here is derived from an EMBL/GenBank/DDBJ whole genome shotgun (WGS) entry which is preliminary data.</text>
</comment>
<dbReference type="EMBL" id="VJWL01000003">
    <property type="protein sequence ID" value="TRW48371.1"/>
    <property type="molecule type" value="Genomic_DNA"/>
</dbReference>
<dbReference type="SUPFAM" id="SSF54427">
    <property type="entry name" value="NTF2-like"/>
    <property type="match status" value="1"/>
</dbReference>
<dbReference type="Gene3D" id="3.10.450.50">
    <property type="match status" value="1"/>
</dbReference>
<evidence type="ECO:0000313" key="3">
    <source>
        <dbReference type="Proteomes" id="UP000320359"/>
    </source>
</evidence>
<dbReference type="InterPro" id="IPR037401">
    <property type="entry name" value="SnoaL-like"/>
</dbReference>
<dbReference type="PANTHER" id="PTHR41252:SF1">
    <property type="entry name" value="BLR2505 PROTEIN"/>
    <property type="match status" value="1"/>
</dbReference>
<proteinExistence type="predicted"/>
<keyword evidence="3" id="KW-1185">Reference proteome</keyword>
<dbReference type="RefSeq" id="WP_143236163.1">
    <property type="nucleotide sequence ID" value="NZ_VJWL01000003.1"/>
</dbReference>
<dbReference type="PANTHER" id="PTHR41252">
    <property type="entry name" value="BLR2505 PROTEIN"/>
    <property type="match status" value="1"/>
</dbReference>
<dbReference type="Proteomes" id="UP000320359">
    <property type="component" value="Unassembled WGS sequence"/>
</dbReference>
<dbReference type="AlphaFoldDB" id="A0A552WZX6"/>
<dbReference type="InterPro" id="IPR032710">
    <property type="entry name" value="NTF2-like_dom_sf"/>
</dbReference>
<protein>
    <submittedName>
        <fullName evidence="2">Nuclear transport factor 2 family protein</fullName>
    </submittedName>
</protein>
<evidence type="ECO:0000259" key="1">
    <source>
        <dbReference type="Pfam" id="PF12680"/>
    </source>
</evidence>
<feature type="domain" description="SnoaL-like" evidence="1">
    <location>
        <begin position="9"/>
        <end position="114"/>
    </location>
</feature>
<accession>A0A552WZX6</accession>
<dbReference type="OrthoDB" id="8451859at2"/>
<name>A0A552WZX6_9GAMM</name>
<gene>
    <name evidence="2" type="ORF">FM042_09335</name>
</gene>